<evidence type="ECO:0008006" key="21">
    <source>
        <dbReference type="Google" id="ProtNLM"/>
    </source>
</evidence>
<comment type="catalytic activity">
    <reaction evidence="13">
        <text>9-octadecanoyloxy-octadecanoate + H2O = 9-hydroxy-octadecanoate + octadecanoate + H(+)</text>
        <dbReference type="Rhea" id="RHEA:52096"/>
        <dbReference type="ChEBI" id="CHEBI:15377"/>
        <dbReference type="ChEBI" id="CHEBI:15378"/>
        <dbReference type="ChEBI" id="CHEBI:25629"/>
        <dbReference type="ChEBI" id="CHEBI:136286"/>
        <dbReference type="ChEBI" id="CHEBI:136373"/>
    </reaction>
    <physiologicalReaction direction="left-to-right" evidence="13">
        <dbReference type="Rhea" id="RHEA:52097"/>
    </physiologicalReaction>
</comment>
<accession>A0ABP1S572</accession>
<sequence length="254" mass="28253">MLSVLIHASGVACFGYALYYDLFHVHLPAHLASSATFSAMQAFPGKWKYLTVWDIVLQLVYHSVALANDLFGSSEVASKRQSSLQRFRDGLFASWAFPVGLFVSASFWGLYALDRALVFPKAMDEFYPAWLNQAVHTGPVAFMLLELLTVPKVQPARTCSFIANVAFSLTYLSWITWVFYVGGVWPYPILEVLNNAQRGVFFGTCCLSIIGFYFLGEKLNKWRWGSEDAKSVCGKANGTKAKNAGKGKKKAKLT</sequence>
<evidence type="ECO:0000256" key="9">
    <source>
        <dbReference type="ARBA" id="ARBA00047863"/>
    </source>
</evidence>
<evidence type="ECO:0000256" key="17">
    <source>
        <dbReference type="SAM" id="MobiDB-lite"/>
    </source>
</evidence>
<evidence type="ECO:0000256" key="18">
    <source>
        <dbReference type="SAM" id="Phobius"/>
    </source>
</evidence>
<evidence type="ECO:0000256" key="12">
    <source>
        <dbReference type="ARBA" id="ARBA00048800"/>
    </source>
</evidence>
<evidence type="ECO:0000256" key="15">
    <source>
        <dbReference type="ARBA" id="ARBA00049322"/>
    </source>
</evidence>
<name>A0ABP1S572_9HEXA</name>
<comment type="catalytic activity">
    <reaction evidence="11">
        <text>12-(9Z-octadecenoyloxy)-octadecanoate + H2O = 12-hydroxyoctadecanoate + (9Z)-octadecenoate + H(+)</text>
        <dbReference type="Rhea" id="RHEA:52060"/>
        <dbReference type="ChEBI" id="CHEBI:15377"/>
        <dbReference type="ChEBI" id="CHEBI:15378"/>
        <dbReference type="ChEBI" id="CHEBI:30823"/>
        <dbReference type="ChEBI" id="CHEBI:84201"/>
        <dbReference type="ChEBI" id="CHEBI:136302"/>
    </reaction>
    <physiologicalReaction direction="left-to-right" evidence="11">
        <dbReference type="Rhea" id="RHEA:52061"/>
    </physiologicalReaction>
</comment>
<evidence type="ECO:0000256" key="7">
    <source>
        <dbReference type="ARBA" id="ARBA00047368"/>
    </source>
</evidence>
<comment type="catalytic activity">
    <reaction evidence="14">
        <text>13-(9Z-octadecenoyloxy)-octadecanoate + H2O = 13-hydroxy-octadecanoate + (9Z)-octadecenoate + H(+)</text>
        <dbReference type="Rhea" id="RHEA:52064"/>
        <dbReference type="ChEBI" id="CHEBI:15377"/>
        <dbReference type="ChEBI" id="CHEBI:15378"/>
        <dbReference type="ChEBI" id="CHEBI:30823"/>
        <dbReference type="ChEBI" id="CHEBI:136303"/>
        <dbReference type="ChEBI" id="CHEBI:136304"/>
    </reaction>
    <physiologicalReaction direction="left-to-right" evidence="14">
        <dbReference type="Rhea" id="RHEA:52065"/>
    </physiologicalReaction>
</comment>
<evidence type="ECO:0000256" key="1">
    <source>
        <dbReference type="ARBA" id="ARBA00000923"/>
    </source>
</evidence>
<evidence type="ECO:0000256" key="3">
    <source>
        <dbReference type="ARBA" id="ARBA00009300"/>
    </source>
</evidence>
<dbReference type="Pfam" id="PF04750">
    <property type="entry name" value="Far-17a_AIG1"/>
    <property type="match status" value="1"/>
</dbReference>
<comment type="similarity">
    <text evidence="3">Belongs to the AIG1 family.</text>
</comment>
<protein>
    <recommendedName>
        <fullName evidence="21">Androgen-induced gene 1 protein</fullName>
    </recommendedName>
</protein>
<evidence type="ECO:0000256" key="16">
    <source>
        <dbReference type="ARBA" id="ARBA00049428"/>
    </source>
</evidence>
<comment type="catalytic activity">
    <reaction evidence="8">
        <text>13-octadecanoyloxy-octadecanoate + H2O = 13-hydroxy-octadecanoate + octadecanoate + H(+)</text>
        <dbReference type="Rhea" id="RHEA:52084"/>
        <dbReference type="ChEBI" id="CHEBI:15377"/>
        <dbReference type="ChEBI" id="CHEBI:15378"/>
        <dbReference type="ChEBI" id="CHEBI:25629"/>
        <dbReference type="ChEBI" id="CHEBI:136304"/>
        <dbReference type="ChEBI" id="CHEBI:136335"/>
    </reaction>
    <physiologicalReaction direction="left-to-right" evidence="8">
        <dbReference type="Rhea" id="RHEA:52085"/>
    </physiologicalReaction>
</comment>
<evidence type="ECO:0000256" key="8">
    <source>
        <dbReference type="ARBA" id="ARBA00047427"/>
    </source>
</evidence>
<feature type="region of interest" description="Disordered" evidence="17">
    <location>
        <begin position="234"/>
        <end position="254"/>
    </location>
</feature>
<comment type="catalytic activity">
    <reaction evidence="7">
        <text>12-hexadecanoyloxy-octadecanoate + H2O = 12-hydroxyoctadecanoate + hexadecanoate + H(+)</text>
        <dbReference type="Rhea" id="RHEA:52056"/>
        <dbReference type="ChEBI" id="CHEBI:7896"/>
        <dbReference type="ChEBI" id="CHEBI:15377"/>
        <dbReference type="ChEBI" id="CHEBI:15378"/>
        <dbReference type="ChEBI" id="CHEBI:83677"/>
        <dbReference type="ChEBI" id="CHEBI:84201"/>
    </reaction>
    <physiologicalReaction direction="left-to-right" evidence="7">
        <dbReference type="Rhea" id="RHEA:52057"/>
    </physiologicalReaction>
</comment>
<feature type="transmembrane region" description="Helical" evidence="18">
    <location>
        <begin position="200"/>
        <end position="216"/>
    </location>
</feature>
<feature type="transmembrane region" description="Helical" evidence="18">
    <location>
        <begin position="130"/>
        <end position="149"/>
    </location>
</feature>
<feature type="transmembrane region" description="Helical" evidence="18">
    <location>
        <begin position="90"/>
        <end position="110"/>
    </location>
</feature>
<dbReference type="PANTHER" id="PTHR10989">
    <property type="entry name" value="ANDROGEN-INDUCED PROTEIN 1-RELATED"/>
    <property type="match status" value="1"/>
</dbReference>
<keyword evidence="20" id="KW-1185">Reference proteome</keyword>
<reference evidence="19 20" key="1">
    <citation type="submission" date="2024-08" db="EMBL/GenBank/DDBJ databases">
        <authorList>
            <person name="Cucini C."/>
            <person name="Frati F."/>
        </authorList>
    </citation>
    <scope>NUCLEOTIDE SEQUENCE [LARGE SCALE GENOMIC DNA]</scope>
</reference>
<comment type="caution">
    <text evidence="19">The sequence shown here is derived from an EMBL/GenBank/DDBJ whole genome shotgun (WGS) entry which is preliminary data.</text>
</comment>
<evidence type="ECO:0000256" key="2">
    <source>
        <dbReference type="ARBA" id="ARBA00004127"/>
    </source>
</evidence>
<evidence type="ECO:0000313" key="19">
    <source>
        <dbReference type="EMBL" id="CAL8143849.1"/>
    </source>
</evidence>
<dbReference type="EMBL" id="CAXLJM020000160">
    <property type="protein sequence ID" value="CAL8143849.1"/>
    <property type="molecule type" value="Genomic_DNA"/>
</dbReference>
<feature type="transmembrane region" description="Helical" evidence="18">
    <location>
        <begin position="161"/>
        <end position="180"/>
    </location>
</feature>
<comment type="catalytic activity">
    <reaction evidence="12">
        <text>9-(9Z-octadecenoyloxy)-octadecanoate + H2O = 9-hydroxy-octadecanoate + (9Z)-octadecenoate + H(+)</text>
        <dbReference type="Rhea" id="RHEA:52048"/>
        <dbReference type="ChEBI" id="CHEBI:15377"/>
        <dbReference type="ChEBI" id="CHEBI:15378"/>
        <dbReference type="ChEBI" id="CHEBI:30823"/>
        <dbReference type="ChEBI" id="CHEBI:136282"/>
        <dbReference type="ChEBI" id="CHEBI:136286"/>
    </reaction>
    <physiologicalReaction direction="left-to-right" evidence="12">
        <dbReference type="Rhea" id="RHEA:52049"/>
    </physiologicalReaction>
</comment>
<dbReference type="PANTHER" id="PTHR10989:SF16">
    <property type="entry name" value="AT02829P-RELATED"/>
    <property type="match status" value="1"/>
</dbReference>
<evidence type="ECO:0000256" key="13">
    <source>
        <dbReference type="ARBA" id="ARBA00049221"/>
    </source>
</evidence>
<comment type="catalytic activity">
    <reaction evidence="15">
        <text>13-(9Z-hexadecenoyloxy)-octadecanoate + H2O = 13-hydroxy-octadecanoate + (9Z)-hexadecenoate + H(+)</text>
        <dbReference type="Rhea" id="RHEA:52076"/>
        <dbReference type="ChEBI" id="CHEBI:15377"/>
        <dbReference type="ChEBI" id="CHEBI:15378"/>
        <dbReference type="ChEBI" id="CHEBI:32372"/>
        <dbReference type="ChEBI" id="CHEBI:136304"/>
        <dbReference type="ChEBI" id="CHEBI:136315"/>
    </reaction>
    <physiologicalReaction direction="left-to-right" evidence="15">
        <dbReference type="Rhea" id="RHEA:52077"/>
    </physiologicalReaction>
</comment>
<evidence type="ECO:0000313" key="20">
    <source>
        <dbReference type="Proteomes" id="UP001642540"/>
    </source>
</evidence>
<evidence type="ECO:0000256" key="14">
    <source>
        <dbReference type="ARBA" id="ARBA00049296"/>
    </source>
</evidence>
<dbReference type="InterPro" id="IPR006838">
    <property type="entry name" value="ADTRP_AIG1"/>
</dbReference>
<comment type="catalytic activity">
    <reaction evidence="16">
        <text>12-(9Z-hexadecenoyloxy)-octadecanoate + H2O = 12-hydroxyoctadecanoate + (9Z)-hexadecenoate + H(+)</text>
        <dbReference type="Rhea" id="RHEA:52072"/>
        <dbReference type="ChEBI" id="CHEBI:15377"/>
        <dbReference type="ChEBI" id="CHEBI:15378"/>
        <dbReference type="ChEBI" id="CHEBI:32372"/>
        <dbReference type="ChEBI" id="CHEBI:84201"/>
        <dbReference type="ChEBI" id="CHEBI:136312"/>
    </reaction>
    <physiologicalReaction direction="left-to-right" evidence="16">
        <dbReference type="Rhea" id="RHEA:52073"/>
    </physiologicalReaction>
</comment>
<feature type="compositionally biased region" description="Basic residues" evidence="17">
    <location>
        <begin position="243"/>
        <end position="254"/>
    </location>
</feature>
<keyword evidence="6 18" id="KW-0472">Membrane</keyword>
<evidence type="ECO:0000256" key="10">
    <source>
        <dbReference type="ARBA" id="ARBA00048680"/>
    </source>
</evidence>
<comment type="subcellular location">
    <subcellularLocation>
        <location evidence="2">Endomembrane system</location>
        <topology evidence="2">Multi-pass membrane protein</topology>
    </subcellularLocation>
</comment>
<evidence type="ECO:0000256" key="6">
    <source>
        <dbReference type="ARBA" id="ARBA00023136"/>
    </source>
</evidence>
<keyword evidence="5 18" id="KW-1133">Transmembrane helix</keyword>
<comment type="catalytic activity">
    <reaction evidence="10">
        <text>12-octadecanoyloxy-octadecanoate + H2O = 12-hydroxyoctadecanoate + octadecanoate + H(+)</text>
        <dbReference type="Rhea" id="RHEA:52080"/>
        <dbReference type="ChEBI" id="CHEBI:15377"/>
        <dbReference type="ChEBI" id="CHEBI:15378"/>
        <dbReference type="ChEBI" id="CHEBI:25629"/>
        <dbReference type="ChEBI" id="CHEBI:84201"/>
        <dbReference type="ChEBI" id="CHEBI:136330"/>
    </reaction>
    <physiologicalReaction direction="left-to-right" evidence="10">
        <dbReference type="Rhea" id="RHEA:52081"/>
    </physiologicalReaction>
</comment>
<comment type="catalytic activity">
    <reaction evidence="9">
        <text>9-hexadecanoyloxy-octadecanoate + H2O = 9-hydroxy-octadecanoate + hexadecanoate + H(+)</text>
        <dbReference type="Rhea" id="RHEA:52052"/>
        <dbReference type="ChEBI" id="CHEBI:7896"/>
        <dbReference type="ChEBI" id="CHEBI:15377"/>
        <dbReference type="ChEBI" id="CHEBI:15378"/>
        <dbReference type="ChEBI" id="CHEBI:83670"/>
        <dbReference type="ChEBI" id="CHEBI:136286"/>
    </reaction>
    <physiologicalReaction direction="left-to-right" evidence="9">
        <dbReference type="Rhea" id="RHEA:52053"/>
    </physiologicalReaction>
</comment>
<proteinExistence type="inferred from homology"/>
<organism evidence="19 20">
    <name type="scientific">Orchesella dallaii</name>
    <dbReference type="NCBI Taxonomy" id="48710"/>
    <lineage>
        <taxon>Eukaryota</taxon>
        <taxon>Metazoa</taxon>
        <taxon>Ecdysozoa</taxon>
        <taxon>Arthropoda</taxon>
        <taxon>Hexapoda</taxon>
        <taxon>Collembola</taxon>
        <taxon>Entomobryomorpha</taxon>
        <taxon>Entomobryoidea</taxon>
        <taxon>Orchesellidae</taxon>
        <taxon>Orchesellinae</taxon>
        <taxon>Orchesella</taxon>
    </lineage>
</organism>
<comment type="catalytic activity">
    <reaction evidence="1">
        <text>9-(9Z-hexadecenoyloxy)-octadecanoate + H2O = (9Z)-hexadecenoate + 9-hydroxy-octadecanoate + H(+)</text>
        <dbReference type="Rhea" id="RHEA:52068"/>
        <dbReference type="ChEBI" id="CHEBI:15377"/>
        <dbReference type="ChEBI" id="CHEBI:15378"/>
        <dbReference type="ChEBI" id="CHEBI:32372"/>
        <dbReference type="ChEBI" id="CHEBI:136286"/>
        <dbReference type="ChEBI" id="CHEBI:136309"/>
    </reaction>
    <physiologicalReaction direction="left-to-right" evidence="1">
        <dbReference type="Rhea" id="RHEA:52069"/>
    </physiologicalReaction>
</comment>
<dbReference type="Proteomes" id="UP001642540">
    <property type="component" value="Unassembled WGS sequence"/>
</dbReference>
<evidence type="ECO:0000256" key="11">
    <source>
        <dbReference type="ARBA" id="ARBA00048701"/>
    </source>
</evidence>
<evidence type="ECO:0000256" key="4">
    <source>
        <dbReference type="ARBA" id="ARBA00022692"/>
    </source>
</evidence>
<evidence type="ECO:0000256" key="5">
    <source>
        <dbReference type="ARBA" id="ARBA00022989"/>
    </source>
</evidence>
<gene>
    <name evidence="19" type="ORF">ODALV1_LOCUS29957</name>
</gene>
<keyword evidence="4 18" id="KW-0812">Transmembrane</keyword>